<evidence type="ECO:0000259" key="3">
    <source>
        <dbReference type="Pfam" id="PF03195"/>
    </source>
</evidence>
<evidence type="ECO:0000256" key="2">
    <source>
        <dbReference type="SAM" id="MobiDB-lite"/>
    </source>
</evidence>
<dbReference type="EMBL" id="JABCRI010000496">
    <property type="protein sequence ID" value="KAF8369811.1"/>
    <property type="molecule type" value="Genomic_DNA"/>
</dbReference>
<protein>
    <recommendedName>
        <fullName evidence="3">LOB domain-containing protein</fullName>
    </recommendedName>
</protein>
<organism evidence="4 5">
    <name type="scientific">Tetracentron sinense</name>
    <name type="common">Spur-leaf</name>
    <dbReference type="NCBI Taxonomy" id="13715"/>
    <lineage>
        <taxon>Eukaryota</taxon>
        <taxon>Viridiplantae</taxon>
        <taxon>Streptophyta</taxon>
        <taxon>Embryophyta</taxon>
        <taxon>Tracheophyta</taxon>
        <taxon>Spermatophyta</taxon>
        <taxon>Magnoliopsida</taxon>
        <taxon>Trochodendrales</taxon>
        <taxon>Trochodendraceae</taxon>
        <taxon>Tetracentron</taxon>
    </lineage>
</organism>
<reference evidence="4 5" key="1">
    <citation type="submission" date="2020-04" db="EMBL/GenBank/DDBJ databases">
        <title>Plant Genome Project.</title>
        <authorList>
            <person name="Zhang R.-G."/>
        </authorList>
    </citation>
    <scope>NUCLEOTIDE SEQUENCE [LARGE SCALE GENOMIC DNA]</scope>
    <source>
        <strain evidence="4">YNK0</strain>
        <tissue evidence="4">Leaf</tissue>
    </source>
</reference>
<dbReference type="Proteomes" id="UP000655225">
    <property type="component" value="Unassembled WGS sequence"/>
</dbReference>
<dbReference type="AlphaFoldDB" id="A0A835CXX4"/>
<proteinExistence type="inferred from homology"/>
<dbReference type="Pfam" id="PF03195">
    <property type="entry name" value="LOB"/>
    <property type="match status" value="1"/>
</dbReference>
<feature type="domain" description="LOB" evidence="3">
    <location>
        <begin position="41"/>
        <end position="97"/>
    </location>
</feature>
<dbReference type="InterPro" id="IPR004883">
    <property type="entry name" value="LOB"/>
</dbReference>
<dbReference type="GO" id="GO:0009755">
    <property type="term" value="P:hormone-mediated signaling pathway"/>
    <property type="evidence" value="ECO:0007669"/>
    <property type="project" value="TreeGrafter"/>
</dbReference>
<dbReference type="PANTHER" id="PTHR31529">
    <property type="entry name" value="LOB DOMAIN CONTAINING PROTEIN"/>
    <property type="match status" value="1"/>
</dbReference>
<comment type="similarity">
    <text evidence="1">Belongs to the LOB domain-containing protein family.</text>
</comment>
<keyword evidence="5" id="KW-1185">Reference proteome</keyword>
<evidence type="ECO:0000313" key="4">
    <source>
        <dbReference type="EMBL" id="KAF8369811.1"/>
    </source>
</evidence>
<dbReference type="PANTHER" id="PTHR31529:SF4">
    <property type="entry name" value="LOB DOMAIN-CONTAINING PROTEIN 30"/>
    <property type="match status" value="1"/>
</dbReference>
<evidence type="ECO:0000313" key="5">
    <source>
        <dbReference type="Proteomes" id="UP000655225"/>
    </source>
</evidence>
<name>A0A835CXX4_TETSI</name>
<dbReference type="GO" id="GO:0005634">
    <property type="term" value="C:nucleus"/>
    <property type="evidence" value="ECO:0007669"/>
    <property type="project" value="TreeGrafter"/>
</dbReference>
<feature type="region of interest" description="Disordered" evidence="2">
    <location>
        <begin position="1"/>
        <end position="22"/>
    </location>
</feature>
<evidence type="ECO:0000256" key="1">
    <source>
        <dbReference type="ARBA" id="ARBA00005474"/>
    </source>
</evidence>
<accession>A0A835CXX4</accession>
<dbReference type="GO" id="GO:0045893">
    <property type="term" value="P:positive regulation of DNA-templated transcription"/>
    <property type="evidence" value="ECO:0007669"/>
    <property type="project" value="TreeGrafter"/>
</dbReference>
<gene>
    <name evidence="4" type="ORF">HHK36_032172</name>
</gene>
<sequence length="139" mass="15323">MYSLFTEVPIQSSNSPPDPTSSRWSPCLVVVTTCLSVLTPRRLLTIANEIPVDSREDAINSMVYETNARLKDPVYCCVALIASLQSQVSQLQTELAMSVAETMAIRAQLAEASSILVGTTETHQLSDTNLVYFQQFSNY</sequence>
<feature type="compositionally biased region" description="Polar residues" evidence="2">
    <location>
        <begin position="9"/>
        <end position="22"/>
    </location>
</feature>
<comment type="caution">
    <text evidence="4">The sequence shown here is derived from an EMBL/GenBank/DDBJ whole genome shotgun (WGS) entry which is preliminary data.</text>
</comment>